<feature type="region of interest" description="Disordered" evidence="2">
    <location>
        <begin position="1"/>
        <end position="22"/>
    </location>
</feature>
<organism evidence="5 6">
    <name type="scientific">Astatotilapia calliptera</name>
    <name type="common">Eastern happy</name>
    <name type="synonym">Chromis callipterus</name>
    <dbReference type="NCBI Taxonomy" id="8154"/>
    <lineage>
        <taxon>Eukaryota</taxon>
        <taxon>Metazoa</taxon>
        <taxon>Chordata</taxon>
        <taxon>Craniata</taxon>
        <taxon>Vertebrata</taxon>
        <taxon>Euteleostomi</taxon>
        <taxon>Actinopterygii</taxon>
        <taxon>Neopterygii</taxon>
        <taxon>Teleostei</taxon>
        <taxon>Neoteleostei</taxon>
        <taxon>Acanthomorphata</taxon>
        <taxon>Ovalentaria</taxon>
        <taxon>Cichlomorphae</taxon>
        <taxon>Cichliformes</taxon>
        <taxon>Cichlidae</taxon>
        <taxon>African cichlids</taxon>
        <taxon>Pseudocrenilabrinae</taxon>
        <taxon>Haplochromini</taxon>
        <taxon>Astatotilapia</taxon>
    </lineage>
</organism>
<dbReference type="GeneID" id="113013209"/>
<feature type="compositionally biased region" description="Pro residues" evidence="2">
    <location>
        <begin position="415"/>
        <end position="428"/>
    </location>
</feature>
<feature type="domain" description="PH" evidence="3">
    <location>
        <begin position="177"/>
        <end position="285"/>
    </location>
</feature>
<feature type="compositionally biased region" description="Acidic residues" evidence="2">
    <location>
        <begin position="307"/>
        <end position="318"/>
    </location>
</feature>
<sequence length="800" mass="91014">MPTLGSKRKDNPPRMEKYTGGMPQLSNEMQLDILNKVKSGQLSIDDALQQARMDREQKMTDDKELESQYNFSVYKHGRYRWQKRVLQIDFRTKMVCSIEKGIVKRQLPFSIVKSCDDGEGSRYSISFKGHHDYELEATSLEDKHKMMELVNKIIYNNIYNDHGEENAESQEQSQAPQSIREGMLLLHRGGLASFKWMKYEARLHPGQLTLVPLRDGEMTLSVPVSTVIHLSDGDTRVQKCNDSDTFSLITHKNEYQFKVPDETVALGTVQQERDAWVKAIDKLCSEWKRKSKMFMEQKSFRQVSITEDTEDNDTDLESSGEFGAGSITYPPADNKNVDPPLSDGDNLSAQQTHPPADHTKPIPKPRRRNSPQIIPPQVSSLPSPSPTSPTSPPYSLRAILQPPPAVPESPAQEAGPPPRSIPAPPPLPLNLNSKKACTKVFHWDLIGPDKIAKSFWIQERMGRIEIDTSLLHKQFAVKDLRTVGVVEPNNTQHIMLNQKIAHNFNIFLKSFPVQPGELKDKLFIINEKDGGLSDEHITSLRRYVPTMEDVERYKSYKGPVAELHIVDQYMMEMCNIAYLSTQLDLLLTLRELPISMNDLQPLINQKIRMCMQLYYCRSFVSVLEYLLAIGNYLNENAGKEKAKGFRLSSLTKLVQLRGTDKKFTLLHALVEQIMLHEPCLATFPQELAEFETVPGASIKGLTAEVDVLKNELKKITQYRKMSKKKNIAAQNPNFFKDLKMAIEKYNADLSALTKTCEEMKKLYSDILVKFGEPADQDSQELFGLLCQFVHDFKRAHAEAV</sequence>
<dbReference type="GeneTree" id="ENSGT00940000165811"/>
<reference evidence="5" key="2">
    <citation type="submission" date="2025-08" db="UniProtKB">
        <authorList>
            <consortium name="Ensembl"/>
        </authorList>
    </citation>
    <scope>IDENTIFICATION</scope>
</reference>
<reference evidence="5" key="1">
    <citation type="submission" date="2018-05" db="EMBL/GenBank/DDBJ databases">
        <authorList>
            <person name="Datahose"/>
        </authorList>
    </citation>
    <scope>NUCLEOTIDE SEQUENCE</scope>
</reference>
<dbReference type="InterPro" id="IPR051425">
    <property type="entry name" value="Formin_Homology"/>
</dbReference>
<dbReference type="STRING" id="8154.ENSACLP00000026520"/>
<dbReference type="InterPro" id="IPR042201">
    <property type="entry name" value="FH2_Formin_sf"/>
</dbReference>
<accession>A0A3P8QAJ4</accession>
<dbReference type="OMA" id="DKLCSEW"/>
<evidence type="ECO:0000259" key="3">
    <source>
        <dbReference type="PROSITE" id="PS50003"/>
    </source>
</evidence>
<dbReference type="PROSITE" id="PS50003">
    <property type="entry name" value="PH_DOMAIN"/>
    <property type="match status" value="1"/>
</dbReference>
<feature type="region of interest" description="Disordered" evidence="2">
    <location>
        <begin position="304"/>
        <end position="428"/>
    </location>
</feature>
<name>A0A3P8QAJ4_ASTCA</name>
<protein>
    <recommendedName>
        <fullName evidence="7">FH2 domain-containing protein</fullName>
    </recommendedName>
</protein>
<dbReference type="CDD" id="cd00821">
    <property type="entry name" value="PH"/>
    <property type="match status" value="1"/>
</dbReference>
<keyword evidence="6" id="KW-1185">Reference proteome</keyword>
<evidence type="ECO:0000313" key="6">
    <source>
        <dbReference type="Proteomes" id="UP000265100"/>
    </source>
</evidence>
<dbReference type="PANTHER" id="PTHR45725:SF10">
    <property type="entry name" value="FH2 DOMAIN-CONTAINING PROTEIN"/>
    <property type="match status" value="1"/>
</dbReference>
<dbReference type="PANTHER" id="PTHR45725">
    <property type="entry name" value="FORMIN HOMOLOGY 2 FAMILY MEMBER"/>
    <property type="match status" value="1"/>
</dbReference>
<dbReference type="Ensembl" id="ENSACLT00000027142.2">
    <property type="protein sequence ID" value="ENSACLP00000026520.1"/>
    <property type="gene ID" value="ENSACLG00000018040.2"/>
</dbReference>
<dbReference type="SUPFAM" id="SSF50729">
    <property type="entry name" value="PH domain-like"/>
    <property type="match status" value="1"/>
</dbReference>
<dbReference type="SUPFAM" id="SSF101447">
    <property type="entry name" value="Formin homology 2 domain (FH2 domain)"/>
    <property type="match status" value="1"/>
</dbReference>
<dbReference type="SMART" id="SM00233">
    <property type="entry name" value="PH"/>
    <property type="match status" value="2"/>
</dbReference>
<dbReference type="AlphaFoldDB" id="A0A3P8QAJ4"/>
<dbReference type="Pfam" id="PF02181">
    <property type="entry name" value="FH2"/>
    <property type="match status" value="1"/>
</dbReference>
<feature type="coiled-coil region" evidence="1">
    <location>
        <begin position="698"/>
        <end position="762"/>
    </location>
</feature>
<feature type="compositionally biased region" description="Pro residues" evidence="2">
    <location>
        <begin position="383"/>
        <end position="392"/>
    </location>
</feature>
<keyword evidence="1" id="KW-0175">Coiled coil</keyword>
<dbReference type="InterPro" id="IPR001849">
    <property type="entry name" value="PH_domain"/>
</dbReference>
<dbReference type="Proteomes" id="UP000265100">
    <property type="component" value="Chromosome 20"/>
</dbReference>
<feature type="compositionally biased region" description="Basic and acidic residues" evidence="2">
    <location>
        <begin position="7"/>
        <end position="17"/>
    </location>
</feature>
<dbReference type="Gene3D" id="1.20.58.2220">
    <property type="entry name" value="Formin, FH2 domain"/>
    <property type="match status" value="1"/>
</dbReference>
<dbReference type="SMART" id="SM00498">
    <property type="entry name" value="FH2"/>
    <property type="match status" value="1"/>
</dbReference>
<dbReference type="InterPro" id="IPR015425">
    <property type="entry name" value="FH2_Formin"/>
</dbReference>
<evidence type="ECO:0000256" key="1">
    <source>
        <dbReference type="SAM" id="Coils"/>
    </source>
</evidence>
<reference evidence="5" key="3">
    <citation type="submission" date="2025-09" db="UniProtKB">
        <authorList>
            <consortium name="Ensembl"/>
        </authorList>
    </citation>
    <scope>IDENTIFICATION</scope>
</reference>
<feature type="domain" description="FH2" evidence="4">
    <location>
        <begin position="428"/>
        <end position="800"/>
    </location>
</feature>
<dbReference type="InterPro" id="IPR011993">
    <property type="entry name" value="PH-like_dom_sf"/>
</dbReference>
<feature type="compositionally biased region" description="Low complexity" evidence="2">
    <location>
        <begin position="370"/>
        <end position="382"/>
    </location>
</feature>
<evidence type="ECO:0000313" key="5">
    <source>
        <dbReference type="Ensembl" id="ENSACLP00000026520.1"/>
    </source>
</evidence>
<dbReference type="RefSeq" id="XP_026009715.1">
    <property type="nucleotide sequence ID" value="XM_026153930.1"/>
</dbReference>
<dbReference type="Bgee" id="ENSACLG00000018040">
    <property type="expression patterns" value="Expressed in anal fin and 1 other cell type or tissue"/>
</dbReference>
<dbReference type="PROSITE" id="PS51444">
    <property type="entry name" value="FH2"/>
    <property type="match status" value="1"/>
</dbReference>
<proteinExistence type="predicted"/>
<dbReference type="OrthoDB" id="410721at2759"/>
<evidence type="ECO:0000256" key="2">
    <source>
        <dbReference type="SAM" id="MobiDB-lite"/>
    </source>
</evidence>
<evidence type="ECO:0008006" key="7">
    <source>
        <dbReference type="Google" id="ProtNLM"/>
    </source>
</evidence>
<evidence type="ECO:0000259" key="4">
    <source>
        <dbReference type="PROSITE" id="PS51444"/>
    </source>
</evidence>
<dbReference type="Gene3D" id="2.30.29.30">
    <property type="entry name" value="Pleckstrin-homology domain (PH domain)/Phosphotyrosine-binding domain (PTB)"/>
    <property type="match status" value="1"/>
</dbReference>